<name>A0ABS5H997_9GAMM</name>
<dbReference type="Gene3D" id="2.120.10.30">
    <property type="entry name" value="TolB, C-terminal domain"/>
    <property type="match status" value="1"/>
</dbReference>
<feature type="chain" id="PRO_5047251737" evidence="1">
    <location>
        <begin position="19"/>
        <end position="372"/>
    </location>
</feature>
<gene>
    <name evidence="3" type="ORF">J9B83_03085</name>
</gene>
<reference evidence="3 4" key="1">
    <citation type="submission" date="2021-04" db="EMBL/GenBank/DDBJ databases">
        <authorList>
            <person name="Sun C."/>
        </authorList>
    </citation>
    <scope>NUCLEOTIDE SEQUENCE [LARGE SCALE GENOMIC DNA]</scope>
    <source>
        <strain evidence="3 4">A79</strain>
    </source>
</reference>
<evidence type="ECO:0000313" key="4">
    <source>
        <dbReference type="Proteomes" id="UP000679722"/>
    </source>
</evidence>
<dbReference type="RefSeq" id="WP_211535264.1">
    <property type="nucleotide sequence ID" value="NZ_JAGSSV010000002.1"/>
</dbReference>
<dbReference type="InterPro" id="IPR011042">
    <property type="entry name" value="6-blade_b-propeller_TolB-like"/>
</dbReference>
<feature type="domain" description="Glucose/Sorbosone dehydrogenase" evidence="2">
    <location>
        <begin position="38"/>
        <end position="360"/>
    </location>
</feature>
<feature type="signal peptide" evidence="1">
    <location>
        <begin position="1"/>
        <end position="18"/>
    </location>
</feature>
<accession>A0ABS5H997</accession>
<protein>
    <submittedName>
        <fullName evidence="3">PQQ-dependent sugar dehydrogenase</fullName>
    </submittedName>
</protein>
<sequence length="372" mass="40999">MKLWILFITSLFTLAAHASPSASEEPLNVHEVTQFNGIPWGIALLNDNEAIVTIKQGSAYKINLTNGNSQAIIGLPKVDSRGQGGLLDVAKSPHFSEQGWLYFTYAKPFQQGSKTTLARARLSGNTLEQWQDLLISDSASNQSVHFGGRITFDDKGHVFFSVGDRGNRDNAQNLTNHAGSILRLNLDGSVPESNPFVTHANIRNEIWSYGHRNPQGLFYDTSTQTFWSNEHGPRGGDEINLIRPGANYGWPIVSYGKEYRDASTIGEGQVKEGIDNPAKVFIPSIAPSSLLRYQGILFSNWNGDFLSTALALRHLNRVKVANNGDTTENRYLQDLNERLRSIAQDSMGALYLGTDSGRLLKITLAPHVTVSQ</sequence>
<organism evidence="3 4">
    <name type="scientific">Marinomonas vulgaris</name>
    <dbReference type="NCBI Taxonomy" id="2823372"/>
    <lineage>
        <taxon>Bacteria</taxon>
        <taxon>Pseudomonadati</taxon>
        <taxon>Pseudomonadota</taxon>
        <taxon>Gammaproteobacteria</taxon>
        <taxon>Oceanospirillales</taxon>
        <taxon>Oceanospirillaceae</taxon>
        <taxon>Marinomonas</taxon>
    </lineage>
</organism>
<dbReference type="InterPro" id="IPR011041">
    <property type="entry name" value="Quinoprot_gluc/sorb_DH_b-prop"/>
</dbReference>
<dbReference type="SUPFAM" id="SSF50952">
    <property type="entry name" value="Soluble quinoprotein glucose dehydrogenase"/>
    <property type="match status" value="1"/>
</dbReference>
<evidence type="ECO:0000313" key="3">
    <source>
        <dbReference type="EMBL" id="MBR7887914.1"/>
    </source>
</evidence>
<keyword evidence="4" id="KW-1185">Reference proteome</keyword>
<dbReference type="PANTHER" id="PTHR19328:SF75">
    <property type="entry name" value="ALDOSE SUGAR DEHYDROGENASE YLII"/>
    <property type="match status" value="1"/>
</dbReference>
<evidence type="ECO:0000259" key="2">
    <source>
        <dbReference type="Pfam" id="PF07995"/>
    </source>
</evidence>
<keyword evidence="1" id="KW-0732">Signal</keyword>
<dbReference type="PANTHER" id="PTHR19328">
    <property type="entry name" value="HEDGEHOG-INTERACTING PROTEIN"/>
    <property type="match status" value="1"/>
</dbReference>
<dbReference type="EMBL" id="JAGSSV010000002">
    <property type="protein sequence ID" value="MBR7887914.1"/>
    <property type="molecule type" value="Genomic_DNA"/>
</dbReference>
<comment type="caution">
    <text evidence="3">The sequence shown here is derived from an EMBL/GenBank/DDBJ whole genome shotgun (WGS) entry which is preliminary data.</text>
</comment>
<dbReference type="Pfam" id="PF07995">
    <property type="entry name" value="GSDH"/>
    <property type="match status" value="1"/>
</dbReference>
<evidence type="ECO:0000256" key="1">
    <source>
        <dbReference type="SAM" id="SignalP"/>
    </source>
</evidence>
<reference evidence="4" key="2">
    <citation type="submission" date="2023-07" db="EMBL/GenBank/DDBJ databases">
        <title>Marinomonas vulgaris A79, complete genome.</title>
        <authorList>
            <person name="Ying J.-J."/>
        </authorList>
    </citation>
    <scope>NUCLEOTIDE SEQUENCE [LARGE SCALE GENOMIC DNA]</scope>
    <source>
        <strain evidence="4">A79</strain>
    </source>
</reference>
<proteinExistence type="predicted"/>
<dbReference type="Proteomes" id="UP000679722">
    <property type="component" value="Unassembled WGS sequence"/>
</dbReference>
<dbReference type="InterPro" id="IPR012938">
    <property type="entry name" value="Glc/Sorbosone_DH"/>
</dbReference>